<proteinExistence type="predicted"/>
<keyword evidence="2" id="KW-1185">Reference proteome</keyword>
<dbReference type="STRING" id="571915.CMUST_05375"/>
<reference evidence="2" key="2">
    <citation type="submission" date="2015-05" db="EMBL/GenBank/DDBJ databases">
        <title>Complete genome sequence of Corynebacterium mustelae DSM 45274, isolated from various tissues of a male ferret with lethal sepsis.</title>
        <authorList>
            <person name="Ruckert C."/>
            <person name="Albersmeier A."/>
            <person name="Winkler A."/>
            <person name="Tauch A."/>
        </authorList>
    </citation>
    <scope>NUCLEOTIDE SEQUENCE [LARGE SCALE GENOMIC DNA]</scope>
    <source>
        <strain evidence="2">DSM 45274</strain>
    </source>
</reference>
<evidence type="ECO:0000313" key="2">
    <source>
        <dbReference type="Proteomes" id="UP000035199"/>
    </source>
</evidence>
<evidence type="ECO:0000313" key="1">
    <source>
        <dbReference type="EMBL" id="AKK05413.1"/>
    </source>
</evidence>
<accession>A0A0G3H0R3</accession>
<dbReference type="PATRIC" id="fig|571915.4.peg.1138"/>
<organism evidence="1 2">
    <name type="scientific">Corynebacterium mustelae</name>
    <dbReference type="NCBI Taxonomy" id="571915"/>
    <lineage>
        <taxon>Bacteria</taxon>
        <taxon>Bacillati</taxon>
        <taxon>Actinomycetota</taxon>
        <taxon>Actinomycetes</taxon>
        <taxon>Mycobacteriales</taxon>
        <taxon>Corynebacteriaceae</taxon>
        <taxon>Corynebacterium</taxon>
    </lineage>
</organism>
<dbReference type="RefSeq" id="WP_047261634.1">
    <property type="nucleotide sequence ID" value="NZ_CP011542.1"/>
</dbReference>
<dbReference type="Proteomes" id="UP000035199">
    <property type="component" value="Chromosome"/>
</dbReference>
<sequence length="113" mass="12701">MLLAMGAKTKRSKLKVIDSFFVDSYRTSTKQQAAELVGAAFSQAMGQLDSQHCDTEMRKLRAQIERGSAKNKCCRSKPRCKKCPTVMHRLRKQGALQLDDTALRAALAKARKW</sequence>
<dbReference type="AlphaFoldDB" id="A0A0G3H0R3"/>
<dbReference type="EMBL" id="CP011542">
    <property type="protein sequence ID" value="AKK05413.1"/>
    <property type="molecule type" value="Genomic_DNA"/>
</dbReference>
<dbReference type="KEGG" id="cmv:CMUST_05375"/>
<gene>
    <name evidence="1" type="ORF">CMUST_05375</name>
</gene>
<reference evidence="1 2" key="1">
    <citation type="journal article" date="2015" name="Genome Announc.">
        <title>Complete Genome Sequence of the Type Strain Corynebacterium mustelae DSM 45274, Isolated from Various Tissues of a Male Ferret with Lethal Sepsis.</title>
        <authorList>
            <person name="Ruckert C."/>
            <person name="Eimer J."/>
            <person name="Winkler A."/>
            <person name="Tauch A."/>
        </authorList>
    </citation>
    <scope>NUCLEOTIDE SEQUENCE [LARGE SCALE GENOMIC DNA]</scope>
    <source>
        <strain evidence="1 2">DSM 45274</strain>
    </source>
</reference>
<name>A0A0G3H0R3_9CORY</name>
<protein>
    <submittedName>
        <fullName evidence="1">Uncharacterized protein</fullName>
    </submittedName>
</protein>